<reference evidence="3 4" key="1">
    <citation type="journal article" date="2018" name="Sci. Rep.">
        <title>Comparative genomics provides insights into the lifestyle and reveals functional heterogeneity of dark septate endophytic fungi.</title>
        <authorList>
            <person name="Knapp D.G."/>
            <person name="Nemeth J.B."/>
            <person name="Barry K."/>
            <person name="Hainaut M."/>
            <person name="Henrissat B."/>
            <person name="Johnson J."/>
            <person name="Kuo A."/>
            <person name="Lim J.H.P."/>
            <person name="Lipzen A."/>
            <person name="Nolan M."/>
            <person name="Ohm R.A."/>
            <person name="Tamas L."/>
            <person name="Grigoriev I.V."/>
            <person name="Spatafora J.W."/>
            <person name="Nagy L.G."/>
            <person name="Kovacs G.M."/>
        </authorList>
    </citation>
    <scope>NUCLEOTIDE SEQUENCE [LARGE SCALE GENOMIC DNA]</scope>
    <source>
        <strain evidence="3 4">DSE2036</strain>
    </source>
</reference>
<accession>A0A2V1DT57</accession>
<feature type="compositionally biased region" description="Polar residues" evidence="1">
    <location>
        <begin position="133"/>
        <end position="142"/>
    </location>
</feature>
<proteinExistence type="predicted"/>
<dbReference type="EMBL" id="KZ805361">
    <property type="protein sequence ID" value="PVI01186.1"/>
    <property type="molecule type" value="Genomic_DNA"/>
</dbReference>
<evidence type="ECO:0000256" key="2">
    <source>
        <dbReference type="SAM" id="SignalP"/>
    </source>
</evidence>
<gene>
    <name evidence="3" type="ORF">DM02DRAFT_613811</name>
</gene>
<protein>
    <submittedName>
        <fullName evidence="3">Uncharacterized protein</fullName>
    </submittedName>
</protein>
<keyword evidence="4" id="KW-1185">Reference proteome</keyword>
<evidence type="ECO:0000313" key="3">
    <source>
        <dbReference type="EMBL" id="PVI01186.1"/>
    </source>
</evidence>
<sequence length="260" mass="27701">MYASTILISLLSATTALALPTAQASSGSNGITVILSNQATELGTQTILADGKRDEKPPVGSGGPFKTIEISVGDKVKNKDIRCQVLDNGGKPIQARRGQNLDTTFSDADKGEWTFVKESKVSKIICDPKFKANNLNQRSNPPASDPSGDSKANEEIRVLLANQATEDGQAFILNNPTKRQELAVRSNVAFREVTLTAPASAKDLRCQVQDKNGKAVTIKRGENVDVTFADGGKGKWTFKNPAQAAIGKIICDPAFKKASA</sequence>
<feature type="region of interest" description="Disordered" evidence="1">
    <location>
        <begin position="132"/>
        <end position="151"/>
    </location>
</feature>
<evidence type="ECO:0000313" key="4">
    <source>
        <dbReference type="Proteomes" id="UP000244855"/>
    </source>
</evidence>
<feature type="chain" id="PRO_5016178847" evidence="2">
    <location>
        <begin position="19"/>
        <end position="260"/>
    </location>
</feature>
<organism evidence="3 4">
    <name type="scientific">Periconia macrospinosa</name>
    <dbReference type="NCBI Taxonomy" id="97972"/>
    <lineage>
        <taxon>Eukaryota</taxon>
        <taxon>Fungi</taxon>
        <taxon>Dikarya</taxon>
        <taxon>Ascomycota</taxon>
        <taxon>Pezizomycotina</taxon>
        <taxon>Dothideomycetes</taxon>
        <taxon>Pleosporomycetidae</taxon>
        <taxon>Pleosporales</taxon>
        <taxon>Massarineae</taxon>
        <taxon>Periconiaceae</taxon>
        <taxon>Periconia</taxon>
    </lineage>
</organism>
<dbReference type="OrthoDB" id="4132046at2759"/>
<name>A0A2V1DT57_9PLEO</name>
<evidence type="ECO:0000256" key="1">
    <source>
        <dbReference type="SAM" id="MobiDB-lite"/>
    </source>
</evidence>
<keyword evidence="2" id="KW-0732">Signal</keyword>
<feature type="signal peptide" evidence="2">
    <location>
        <begin position="1"/>
        <end position="18"/>
    </location>
</feature>
<dbReference type="AlphaFoldDB" id="A0A2V1DT57"/>
<dbReference type="Proteomes" id="UP000244855">
    <property type="component" value="Unassembled WGS sequence"/>
</dbReference>